<sequence>MHWYEDDGFWSDFSETMFSGRRRAETAALVARSPLLDFAPGSRVLDLCCGPGVYLVPLARRGYAVTGVDLSEVMLERAGAACADAGVEVRLVRADMLTHVEPESYDVVLNVFTSFGYFDDPGDNLQVLRNAHDSLVPGGRLVIDVMGKEVLAGWIGRPQLVELDDGGYVVQRDTVLDDWSRLRTDWTLVRGGTAREASITSFLYSGAELRSLFEEAGFTKVECYGDFDGSPYDQRARRLIVSGVRESAATAGTAATVTTGGTGAPGEEER</sequence>
<dbReference type="CDD" id="cd02440">
    <property type="entry name" value="AdoMet_MTases"/>
    <property type="match status" value="1"/>
</dbReference>
<dbReference type="SUPFAM" id="SSF53335">
    <property type="entry name" value="S-adenosyl-L-methionine-dependent methyltransferases"/>
    <property type="match status" value="1"/>
</dbReference>
<proteinExistence type="predicted"/>
<keyword evidence="3" id="KW-0489">Methyltransferase</keyword>
<dbReference type="InterPro" id="IPR029063">
    <property type="entry name" value="SAM-dependent_MTases_sf"/>
</dbReference>
<organism evidence="3 4">
    <name type="scientific">Streptomyces hebeiensis</name>
    <dbReference type="NCBI Taxonomy" id="229486"/>
    <lineage>
        <taxon>Bacteria</taxon>
        <taxon>Bacillati</taxon>
        <taxon>Actinomycetota</taxon>
        <taxon>Actinomycetes</taxon>
        <taxon>Kitasatosporales</taxon>
        <taxon>Streptomycetaceae</taxon>
        <taxon>Streptomyces</taxon>
    </lineage>
</organism>
<keyword evidence="4" id="KW-1185">Reference proteome</keyword>
<dbReference type="Gene3D" id="2.20.25.110">
    <property type="entry name" value="S-adenosyl-L-methionine-dependent methyltransferases"/>
    <property type="match status" value="1"/>
</dbReference>
<dbReference type="EMBL" id="BAAAKV010000009">
    <property type="protein sequence ID" value="GAA1158620.1"/>
    <property type="molecule type" value="Genomic_DNA"/>
</dbReference>
<gene>
    <name evidence="3" type="ORF">GCM10009654_13440</name>
</gene>
<feature type="region of interest" description="Disordered" evidence="1">
    <location>
        <begin position="250"/>
        <end position="270"/>
    </location>
</feature>
<accession>A0ABN1UM52</accession>
<evidence type="ECO:0000256" key="1">
    <source>
        <dbReference type="SAM" id="MobiDB-lite"/>
    </source>
</evidence>
<dbReference type="GO" id="GO:0032259">
    <property type="term" value="P:methylation"/>
    <property type="evidence" value="ECO:0007669"/>
    <property type="project" value="UniProtKB-KW"/>
</dbReference>
<reference evidence="3 4" key="1">
    <citation type="journal article" date="2019" name="Int. J. Syst. Evol. Microbiol.">
        <title>The Global Catalogue of Microorganisms (GCM) 10K type strain sequencing project: providing services to taxonomists for standard genome sequencing and annotation.</title>
        <authorList>
            <consortium name="The Broad Institute Genomics Platform"/>
            <consortium name="The Broad Institute Genome Sequencing Center for Infectious Disease"/>
            <person name="Wu L."/>
            <person name="Ma J."/>
        </authorList>
    </citation>
    <scope>NUCLEOTIDE SEQUENCE [LARGE SCALE GENOMIC DNA]</scope>
    <source>
        <strain evidence="3 4">JCM 12696</strain>
    </source>
</reference>
<evidence type="ECO:0000313" key="3">
    <source>
        <dbReference type="EMBL" id="GAA1158620.1"/>
    </source>
</evidence>
<comment type="caution">
    <text evidence="3">The sequence shown here is derived from an EMBL/GenBank/DDBJ whole genome shotgun (WGS) entry which is preliminary data.</text>
</comment>
<feature type="compositionally biased region" description="Low complexity" evidence="1">
    <location>
        <begin position="250"/>
        <end position="259"/>
    </location>
</feature>
<dbReference type="Proteomes" id="UP001501371">
    <property type="component" value="Unassembled WGS sequence"/>
</dbReference>
<evidence type="ECO:0000259" key="2">
    <source>
        <dbReference type="Pfam" id="PF13649"/>
    </source>
</evidence>
<dbReference type="InterPro" id="IPR041698">
    <property type="entry name" value="Methyltransf_25"/>
</dbReference>
<dbReference type="Gene3D" id="3.40.50.150">
    <property type="entry name" value="Vaccinia Virus protein VP39"/>
    <property type="match status" value="1"/>
</dbReference>
<dbReference type="GO" id="GO:0008168">
    <property type="term" value="F:methyltransferase activity"/>
    <property type="evidence" value="ECO:0007669"/>
    <property type="project" value="UniProtKB-KW"/>
</dbReference>
<protein>
    <submittedName>
        <fullName evidence="3">Class I SAM-dependent methyltransferase</fullName>
    </submittedName>
</protein>
<keyword evidence="3" id="KW-0808">Transferase</keyword>
<dbReference type="Pfam" id="PF13649">
    <property type="entry name" value="Methyltransf_25"/>
    <property type="match status" value="1"/>
</dbReference>
<name>A0ABN1UM52_9ACTN</name>
<feature type="domain" description="Methyltransferase" evidence="2">
    <location>
        <begin position="44"/>
        <end position="139"/>
    </location>
</feature>
<dbReference type="PANTHER" id="PTHR43591">
    <property type="entry name" value="METHYLTRANSFERASE"/>
    <property type="match status" value="1"/>
</dbReference>
<evidence type="ECO:0000313" key="4">
    <source>
        <dbReference type="Proteomes" id="UP001501371"/>
    </source>
</evidence>
<dbReference type="RefSeq" id="WP_344271581.1">
    <property type="nucleotide sequence ID" value="NZ_BAAAKV010000009.1"/>
</dbReference>